<reference evidence="1 2" key="1">
    <citation type="journal article" date="2022" name="bioRxiv">
        <title>Genomics of Preaxostyla Flagellates Illuminates Evolutionary Transitions and the Path Towards Mitochondrial Loss.</title>
        <authorList>
            <person name="Novak L.V.F."/>
            <person name="Treitli S.C."/>
            <person name="Pyrih J."/>
            <person name="Halakuc P."/>
            <person name="Pipaliya S.V."/>
            <person name="Vacek V."/>
            <person name="Brzon O."/>
            <person name="Soukal P."/>
            <person name="Eme L."/>
            <person name="Dacks J.B."/>
            <person name="Karnkowska A."/>
            <person name="Elias M."/>
            <person name="Hampl V."/>
        </authorList>
    </citation>
    <scope>NUCLEOTIDE SEQUENCE [LARGE SCALE GENOMIC DNA]</scope>
    <source>
        <strain evidence="1">NAU3</strain>
        <tissue evidence="1">Gut</tissue>
    </source>
</reference>
<evidence type="ECO:0000313" key="1">
    <source>
        <dbReference type="EMBL" id="KAK2940170.1"/>
    </source>
</evidence>
<proteinExistence type="predicted"/>
<protein>
    <submittedName>
        <fullName evidence="1">Uncharacterized protein</fullName>
    </submittedName>
</protein>
<dbReference type="EMBL" id="JARBJD010000727">
    <property type="protein sequence ID" value="KAK2940170.1"/>
    <property type="molecule type" value="Genomic_DNA"/>
</dbReference>
<evidence type="ECO:0000313" key="2">
    <source>
        <dbReference type="Proteomes" id="UP001281761"/>
    </source>
</evidence>
<dbReference type="Proteomes" id="UP001281761">
    <property type="component" value="Unassembled WGS sequence"/>
</dbReference>
<keyword evidence="2" id="KW-1185">Reference proteome</keyword>
<accession>A0ABQ9WL42</accession>
<comment type="caution">
    <text evidence="1">The sequence shown here is derived from an EMBL/GenBank/DDBJ whole genome shotgun (WGS) entry which is preliminary data.</text>
</comment>
<organism evidence="1 2">
    <name type="scientific">Blattamonas nauphoetae</name>
    <dbReference type="NCBI Taxonomy" id="2049346"/>
    <lineage>
        <taxon>Eukaryota</taxon>
        <taxon>Metamonada</taxon>
        <taxon>Preaxostyla</taxon>
        <taxon>Oxymonadida</taxon>
        <taxon>Blattamonas</taxon>
    </lineage>
</organism>
<name>A0ABQ9WL42_9EUKA</name>
<gene>
    <name evidence="1" type="ORF">BLNAU_24925</name>
</gene>
<sequence length="696" mass="79285">MDHCSLSLEEVFFVMMYRIRLNPLEMTITPEIPVSATSGSLSLPNDLNEADEYIDALHDLYLSQRHPDTNTAILPAIPCLHHFALLTLCSNSEIVKPAQSLFQKVTALDENELHDILFRTGVKAHLAEMSVDWLADLDDDTCFVEACQLVLEKHKVAVRENEQDGDQKSRFYPSEFLQDLLHAELALLLLSSLSAPLDQQTLSLTPSVSLSIPSKAHLLDAMMVALHSAQHMFNLSSVKPHHLHTVTPILKQLWTFILRYYPLFPQHGQVSLEHNFSHPFNLGGGYGKPIDTEMMNAFFDTYLFKSVDTPIFLAKRIQTTMGFHLEGADIVAANPIAGGPMAGEFGVSEDSERDNECLVRLWALATSGTLVYFNERLPTLKMRRMLTDPTNPNARWFICDIIEQLFMSQLSWDWYFHRAPFFLDLADALWDLVNRPLPDLSQKALKALLRFMTHCETGREDDRRLVERYGHNVRHISLTQLQQPRFLVLPTRSGRAGRTQTLSTVVDFFVESHASSILTFDETLPHDPLRLSESFLNALPSSFAVDLRLVIWFKRIPRFATPQQLTAAWKSMQGTNRRFMPRFQTGRLPAAVGIEFTMLMLVRPERMLLSVNEHNQHRHVWDLIHTNADLIRLVVSPSSPSQMMSLCALLAVRLMEQHPELELWTSQSQQDFLGQASHTLPVHVLDYYILDMPAFG</sequence>